<dbReference type="PANTHER" id="PTHR11961">
    <property type="entry name" value="CYTOCHROME C"/>
    <property type="match status" value="1"/>
</dbReference>
<evidence type="ECO:0000256" key="1">
    <source>
        <dbReference type="ARBA" id="ARBA00022448"/>
    </source>
</evidence>
<protein>
    <submittedName>
        <fullName evidence="9">Cytochrome c</fullName>
    </submittedName>
</protein>
<organism evidence="9 10">
    <name type="scientific">Quisquiliibacterium transsilvanicum</name>
    <dbReference type="NCBI Taxonomy" id="1549638"/>
    <lineage>
        <taxon>Bacteria</taxon>
        <taxon>Pseudomonadati</taxon>
        <taxon>Pseudomonadota</taxon>
        <taxon>Betaproteobacteria</taxon>
        <taxon>Burkholderiales</taxon>
        <taxon>Burkholderiaceae</taxon>
        <taxon>Quisquiliibacterium</taxon>
    </lineage>
</organism>
<dbReference type="Gene3D" id="1.10.760.10">
    <property type="entry name" value="Cytochrome c-like domain"/>
    <property type="match status" value="1"/>
</dbReference>
<dbReference type="InterPro" id="IPR036909">
    <property type="entry name" value="Cyt_c-like_dom_sf"/>
</dbReference>
<keyword evidence="7" id="KW-0732">Signal</keyword>
<name>A0A7W8M937_9BURK</name>
<keyword evidence="2 6" id="KW-0349">Heme</keyword>
<accession>A0A7W8M937</accession>
<keyword evidence="3 6" id="KW-0479">Metal-binding</keyword>
<dbReference type="AlphaFoldDB" id="A0A7W8M937"/>
<dbReference type="InterPro" id="IPR002327">
    <property type="entry name" value="Cyt_c_1A/1B"/>
</dbReference>
<proteinExistence type="predicted"/>
<dbReference type="EMBL" id="JACHGB010000004">
    <property type="protein sequence ID" value="MBB5271915.1"/>
    <property type="molecule type" value="Genomic_DNA"/>
</dbReference>
<evidence type="ECO:0000256" key="2">
    <source>
        <dbReference type="ARBA" id="ARBA00022617"/>
    </source>
</evidence>
<dbReference type="GO" id="GO:0020037">
    <property type="term" value="F:heme binding"/>
    <property type="evidence" value="ECO:0007669"/>
    <property type="project" value="InterPro"/>
</dbReference>
<comment type="caution">
    <text evidence="9">The sequence shown here is derived from an EMBL/GenBank/DDBJ whole genome shotgun (WGS) entry which is preliminary data.</text>
</comment>
<dbReference type="InterPro" id="IPR009056">
    <property type="entry name" value="Cyt_c-like_dom"/>
</dbReference>
<feature type="chain" id="PRO_5031062234" evidence="7">
    <location>
        <begin position="28"/>
        <end position="139"/>
    </location>
</feature>
<dbReference type="SUPFAM" id="SSF46626">
    <property type="entry name" value="Cytochrome c"/>
    <property type="match status" value="1"/>
</dbReference>
<evidence type="ECO:0000259" key="8">
    <source>
        <dbReference type="PROSITE" id="PS51007"/>
    </source>
</evidence>
<dbReference type="RefSeq" id="WP_183966821.1">
    <property type="nucleotide sequence ID" value="NZ_BAABEW010000023.1"/>
</dbReference>
<feature type="signal peptide" evidence="7">
    <location>
        <begin position="1"/>
        <end position="27"/>
    </location>
</feature>
<evidence type="ECO:0000256" key="5">
    <source>
        <dbReference type="ARBA" id="ARBA00023004"/>
    </source>
</evidence>
<dbReference type="Proteomes" id="UP000532440">
    <property type="component" value="Unassembled WGS sequence"/>
</dbReference>
<keyword evidence="10" id="KW-1185">Reference proteome</keyword>
<reference evidence="9 10" key="1">
    <citation type="submission" date="2020-08" db="EMBL/GenBank/DDBJ databases">
        <title>Genomic Encyclopedia of Type Strains, Phase IV (KMG-IV): sequencing the most valuable type-strain genomes for metagenomic binning, comparative biology and taxonomic classification.</title>
        <authorList>
            <person name="Goeker M."/>
        </authorList>
    </citation>
    <scope>NUCLEOTIDE SEQUENCE [LARGE SCALE GENOMIC DNA]</scope>
    <source>
        <strain evidence="9 10">DSM 29781</strain>
    </source>
</reference>
<evidence type="ECO:0000256" key="6">
    <source>
        <dbReference type="PROSITE-ProRule" id="PRU00433"/>
    </source>
</evidence>
<evidence type="ECO:0000256" key="3">
    <source>
        <dbReference type="ARBA" id="ARBA00022723"/>
    </source>
</evidence>
<dbReference type="Pfam" id="PF00034">
    <property type="entry name" value="Cytochrom_C"/>
    <property type="match status" value="1"/>
</dbReference>
<dbReference type="GO" id="GO:0046872">
    <property type="term" value="F:metal ion binding"/>
    <property type="evidence" value="ECO:0007669"/>
    <property type="project" value="UniProtKB-KW"/>
</dbReference>
<gene>
    <name evidence="9" type="ORF">HNQ70_001929</name>
</gene>
<feature type="domain" description="Cytochrome c" evidence="8">
    <location>
        <begin position="29"/>
        <end position="126"/>
    </location>
</feature>
<keyword evidence="1" id="KW-0813">Transport</keyword>
<dbReference type="PRINTS" id="PR00604">
    <property type="entry name" value="CYTCHRMECIAB"/>
</dbReference>
<evidence type="ECO:0000256" key="4">
    <source>
        <dbReference type="ARBA" id="ARBA00022982"/>
    </source>
</evidence>
<dbReference type="PROSITE" id="PS51007">
    <property type="entry name" value="CYTC"/>
    <property type="match status" value="1"/>
</dbReference>
<evidence type="ECO:0000313" key="10">
    <source>
        <dbReference type="Proteomes" id="UP000532440"/>
    </source>
</evidence>
<keyword evidence="5 6" id="KW-0408">Iron</keyword>
<dbReference type="GO" id="GO:0009055">
    <property type="term" value="F:electron transfer activity"/>
    <property type="evidence" value="ECO:0007669"/>
    <property type="project" value="InterPro"/>
</dbReference>
<evidence type="ECO:0000313" key="9">
    <source>
        <dbReference type="EMBL" id="MBB5271915.1"/>
    </source>
</evidence>
<evidence type="ECO:0000256" key="7">
    <source>
        <dbReference type="SAM" id="SignalP"/>
    </source>
</evidence>
<sequence length="139" mass="14620">MKRLALAIAGALGLGGGALLSAWPAHAAADPARGERIYARCLACHALAYHRVGPRHCGLLGRKAGAAAGFEYSPAMRQSGLTWNAQTLDRFLAAPMKVVPGTTMTYDGVPERQDRADLIAYLRNADSTEACRAGEAAGR</sequence>
<keyword evidence="4" id="KW-0249">Electron transport</keyword>